<sequence length="71" mass="7263">MGGAVFNERAQILASDIGETPEKPIPGLWGAGEITGGIHGDNRLGGSSLLECVVFGRIAGEEAAKTALVKE</sequence>
<dbReference type="GeneID" id="18260907"/>
<evidence type="ECO:0000313" key="4">
    <source>
        <dbReference type="EMBL" id="EGS17538.1"/>
    </source>
</evidence>
<evidence type="ECO:0000259" key="3">
    <source>
        <dbReference type="Pfam" id="PF00890"/>
    </source>
</evidence>
<evidence type="ECO:0000256" key="2">
    <source>
        <dbReference type="ARBA" id="ARBA00023002"/>
    </source>
</evidence>
<organism evidence="5">
    <name type="scientific">Chaetomium thermophilum (strain DSM 1495 / CBS 144.50 / IMI 039719)</name>
    <name type="common">Thermochaetoides thermophila</name>
    <dbReference type="NCBI Taxonomy" id="759272"/>
    <lineage>
        <taxon>Eukaryota</taxon>
        <taxon>Fungi</taxon>
        <taxon>Dikarya</taxon>
        <taxon>Ascomycota</taxon>
        <taxon>Pezizomycotina</taxon>
        <taxon>Sordariomycetes</taxon>
        <taxon>Sordariomycetidae</taxon>
        <taxon>Sordariales</taxon>
        <taxon>Chaetomiaceae</taxon>
        <taxon>Thermochaetoides</taxon>
    </lineage>
</organism>
<accession>G0SH49</accession>
<proteinExistence type="predicted"/>
<dbReference type="GO" id="GO:0016491">
    <property type="term" value="F:oxidoreductase activity"/>
    <property type="evidence" value="ECO:0007669"/>
    <property type="project" value="UniProtKB-KW"/>
</dbReference>
<protein>
    <recommendedName>
        <fullName evidence="3">FAD-dependent oxidoreductase 2 FAD-binding domain-containing protein</fullName>
    </recommendedName>
</protein>
<dbReference type="Gene3D" id="3.50.50.60">
    <property type="entry name" value="FAD/NAD(P)-binding domain"/>
    <property type="match status" value="1"/>
</dbReference>
<reference evidence="4 5" key="1">
    <citation type="journal article" date="2011" name="Cell">
        <title>Insight into structure and assembly of the nuclear pore complex by utilizing the genome of a eukaryotic thermophile.</title>
        <authorList>
            <person name="Amlacher S."/>
            <person name="Sarges P."/>
            <person name="Flemming D."/>
            <person name="van Noort V."/>
            <person name="Kunze R."/>
            <person name="Devos D.P."/>
            <person name="Arumugam M."/>
            <person name="Bork P."/>
            <person name="Hurt E."/>
        </authorList>
    </citation>
    <scope>NUCLEOTIDE SEQUENCE [LARGE SCALE GENOMIC DNA]</scope>
    <source>
        <strain evidence="5">DSM 1495 / CBS 144.50 / IMI 039719</strain>
    </source>
</reference>
<dbReference type="PANTHER" id="PTHR43400">
    <property type="entry name" value="FUMARATE REDUCTASE"/>
    <property type="match status" value="1"/>
</dbReference>
<keyword evidence="2" id="KW-0560">Oxidoreductase</keyword>
<name>G0SH49_CHATD</name>
<dbReference type="PANTHER" id="PTHR43400:SF12">
    <property type="entry name" value="FUMARATE REDUCTASE"/>
    <property type="match status" value="1"/>
</dbReference>
<dbReference type="OMA" id="LRQWDIQ"/>
<dbReference type="STRING" id="759272.G0SH49"/>
<dbReference type="InterPro" id="IPR036188">
    <property type="entry name" value="FAD/NAD-bd_sf"/>
</dbReference>
<keyword evidence="5" id="KW-1185">Reference proteome</keyword>
<dbReference type="RefSeq" id="XP_006697156.1">
    <property type="nucleotide sequence ID" value="XM_006697093.1"/>
</dbReference>
<dbReference type="InterPro" id="IPR050315">
    <property type="entry name" value="FAD-oxidoreductase_2"/>
</dbReference>
<dbReference type="HOGENOM" id="CLU_181452_2_0_1"/>
<dbReference type="Pfam" id="PF00890">
    <property type="entry name" value="FAD_binding_2"/>
    <property type="match status" value="1"/>
</dbReference>
<evidence type="ECO:0000256" key="1">
    <source>
        <dbReference type="ARBA" id="ARBA00022630"/>
    </source>
</evidence>
<dbReference type="KEGG" id="cthr:CTHT_0068690"/>
<dbReference type="Proteomes" id="UP000008066">
    <property type="component" value="Unassembled WGS sequence"/>
</dbReference>
<dbReference type="AlphaFoldDB" id="G0SH49"/>
<keyword evidence="1" id="KW-0285">Flavoprotein</keyword>
<dbReference type="OrthoDB" id="10254877at2759"/>
<dbReference type="EMBL" id="GL988047">
    <property type="protein sequence ID" value="EGS17538.1"/>
    <property type="molecule type" value="Genomic_DNA"/>
</dbReference>
<feature type="domain" description="FAD-dependent oxidoreductase 2 FAD-binding" evidence="3">
    <location>
        <begin position="1"/>
        <end position="49"/>
    </location>
</feature>
<gene>
    <name evidence="4" type="ORF">CTHT_0068690</name>
</gene>
<dbReference type="InterPro" id="IPR003953">
    <property type="entry name" value="FAD-dep_OxRdtase_2_FAD-bd"/>
</dbReference>
<dbReference type="eggNOG" id="KOG2404">
    <property type="taxonomic scope" value="Eukaryota"/>
</dbReference>
<evidence type="ECO:0000313" key="5">
    <source>
        <dbReference type="Proteomes" id="UP000008066"/>
    </source>
</evidence>
<dbReference type="SUPFAM" id="SSF51905">
    <property type="entry name" value="FAD/NAD(P)-binding domain"/>
    <property type="match status" value="1"/>
</dbReference>